<dbReference type="PROSITE" id="PS51257">
    <property type="entry name" value="PROKAR_LIPOPROTEIN"/>
    <property type="match status" value="1"/>
</dbReference>
<gene>
    <name evidence="1" type="ORF">H8K36_09805</name>
</gene>
<comment type="caution">
    <text evidence="1">The sequence shown here is derived from an EMBL/GenBank/DDBJ whole genome shotgun (WGS) entry which is preliminary data.</text>
</comment>
<evidence type="ECO:0000313" key="1">
    <source>
        <dbReference type="EMBL" id="MBC3881666.1"/>
    </source>
</evidence>
<dbReference type="AlphaFoldDB" id="A0A923HWW6"/>
<evidence type="ECO:0000313" key="2">
    <source>
        <dbReference type="Proteomes" id="UP000627446"/>
    </source>
</evidence>
<protein>
    <recommendedName>
        <fullName evidence="3">DUF2846 domain-containing protein</fullName>
    </recommendedName>
</protein>
<proteinExistence type="predicted"/>
<organism evidence="1 2">
    <name type="scientific">Undibacterium nitidum</name>
    <dbReference type="NCBI Taxonomy" id="2762298"/>
    <lineage>
        <taxon>Bacteria</taxon>
        <taxon>Pseudomonadati</taxon>
        <taxon>Pseudomonadota</taxon>
        <taxon>Betaproteobacteria</taxon>
        <taxon>Burkholderiales</taxon>
        <taxon>Oxalobacteraceae</taxon>
        <taxon>Undibacterium</taxon>
    </lineage>
</organism>
<dbReference type="EMBL" id="JACOFZ010000002">
    <property type="protein sequence ID" value="MBC3881666.1"/>
    <property type="molecule type" value="Genomic_DNA"/>
</dbReference>
<dbReference type="RefSeq" id="WP_186915844.1">
    <property type="nucleotide sequence ID" value="NZ_JACOFZ010000002.1"/>
</dbReference>
<sequence>MKEIVFPMLGIVVLALSGCAASGKLYKEVVQVKPPKVDGVSRVVVLRPNEFAAGGRAAYLFVGEKEKRFVSNGGFVILDVVPAKYSISVRLNGDNRACELDANLIESKEDYYFEIKPNSDLVLSHAISAGVAAGFSATGKYGAAGVTPSGPTFDLKACKGFFFIYPIEKNQALKKLEVIRESE</sequence>
<reference evidence="1" key="1">
    <citation type="submission" date="2020-08" db="EMBL/GenBank/DDBJ databases">
        <title>Novel species isolated from subtropical streams in China.</title>
        <authorList>
            <person name="Lu H."/>
        </authorList>
    </citation>
    <scope>NUCLEOTIDE SEQUENCE</scope>
    <source>
        <strain evidence="1">LX22W</strain>
    </source>
</reference>
<evidence type="ECO:0008006" key="3">
    <source>
        <dbReference type="Google" id="ProtNLM"/>
    </source>
</evidence>
<accession>A0A923HWW6</accession>
<keyword evidence="2" id="KW-1185">Reference proteome</keyword>
<dbReference type="Proteomes" id="UP000627446">
    <property type="component" value="Unassembled WGS sequence"/>
</dbReference>
<name>A0A923HWW6_9BURK</name>